<dbReference type="Pfam" id="PF02597">
    <property type="entry name" value="ThiS"/>
    <property type="match status" value="1"/>
</dbReference>
<evidence type="ECO:0000313" key="1">
    <source>
        <dbReference type="EMBL" id="NYG31678.1"/>
    </source>
</evidence>
<proteinExistence type="predicted"/>
<dbReference type="AlphaFoldDB" id="A0A7Y9U483"/>
<keyword evidence="2" id="KW-1185">Reference proteome</keyword>
<dbReference type="Proteomes" id="UP000518288">
    <property type="component" value="Unassembled WGS sequence"/>
</dbReference>
<dbReference type="SUPFAM" id="SSF54285">
    <property type="entry name" value="MoaD/ThiS"/>
    <property type="match status" value="1"/>
</dbReference>
<dbReference type="InterPro" id="IPR016155">
    <property type="entry name" value="Mopterin_synth/thiamin_S_b"/>
</dbReference>
<protein>
    <submittedName>
        <fullName evidence="1">Molybdopterin converting factor small subunit</fullName>
    </submittedName>
</protein>
<dbReference type="Gene3D" id="3.10.20.30">
    <property type="match status" value="1"/>
</dbReference>
<dbReference type="InterPro" id="IPR052045">
    <property type="entry name" value="Sulfur_Carrier/Prot_Modifier"/>
</dbReference>
<dbReference type="PANTHER" id="PTHR38031">
    <property type="entry name" value="SULFUR CARRIER PROTEIN SLR0821-RELATED"/>
    <property type="match status" value="1"/>
</dbReference>
<name>A0A7Y9U483_9BURK</name>
<evidence type="ECO:0000313" key="2">
    <source>
        <dbReference type="Proteomes" id="UP000518288"/>
    </source>
</evidence>
<dbReference type="EMBL" id="JACCFH010000001">
    <property type="protein sequence ID" value="NYG31678.1"/>
    <property type="molecule type" value="Genomic_DNA"/>
</dbReference>
<gene>
    <name evidence="1" type="ORF">BDD16_000664</name>
</gene>
<dbReference type="InterPro" id="IPR012675">
    <property type="entry name" value="Beta-grasp_dom_sf"/>
</dbReference>
<organism evidence="1 2">
    <name type="scientific">Sphaerotilus montanus</name>
    <dbReference type="NCBI Taxonomy" id="522889"/>
    <lineage>
        <taxon>Bacteria</taxon>
        <taxon>Pseudomonadati</taxon>
        <taxon>Pseudomonadota</taxon>
        <taxon>Betaproteobacteria</taxon>
        <taxon>Burkholderiales</taxon>
        <taxon>Sphaerotilaceae</taxon>
        <taxon>Sphaerotilus</taxon>
    </lineage>
</organism>
<dbReference type="PANTHER" id="PTHR38031:SF1">
    <property type="entry name" value="SULFUR CARRIER PROTEIN CYSO"/>
    <property type="match status" value="1"/>
</dbReference>
<dbReference type="RefSeq" id="WP_179632649.1">
    <property type="nucleotide sequence ID" value="NZ_JACCFH010000001.1"/>
</dbReference>
<reference evidence="1 2" key="1">
    <citation type="submission" date="2020-07" db="EMBL/GenBank/DDBJ databases">
        <title>Genomic Encyclopedia of Archaeal and Bacterial Type Strains, Phase II (KMG-II): from individual species to whole genera.</title>
        <authorList>
            <person name="Goeker M."/>
        </authorList>
    </citation>
    <scope>NUCLEOTIDE SEQUENCE [LARGE SCALE GENOMIC DNA]</scope>
    <source>
        <strain evidence="1 2">DSM 21226</strain>
    </source>
</reference>
<dbReference type="InterPro" id="IPR003749">
    <property type="entry name" value="ThiS/MoaD-like"/>
</dbReference>
<sequence>MKVLIPSALQSYTGAALVDGAGGTLGAVLDGLEARYPGLRFRIVDEQERIRPHLRVFVNGRPLFDLNAPLPPTEQINFVLALSGG</sequence>
<accession>A0A7Y9U483</accession>
<comment type="caution">
    <text evidence="1">The sequence shown here is derived from an EMBL/GenBank/DDBJ whole genome shotgun (WGS) entry which is preliminary data.</text>
</comment>